<dbReference type="InterPro" id="IPR029466">
    <property type="entry name" value="NAM-associated_C"/>
</dbReference>
<dbReference type="EMBL" id="JADFTS010000009">
    <property type="protein sequence ID" value="KAF9589485.1"/>
    <property type="molecule type" value="Genomic_DNA"/>
</dbReference>
<evidence type="ECO:0000259" key="2">
    <source>
        <dbReference type="Pfam" id="PF14303"/>
    </source>
</evidence>
<organism evidence="3 4">
    <name type="scientific">Coptis chinensis</name>
    <dbReference type="NCBI Taxonomy" id="261450"/>
    <lineage>
        <taxon>Eukaryota</taxon>
        <taxon>Viridiplantae</taxon>
        <taxon>Streptophyta</taxon>
        <taxon>Embryophyta</taxon>
        <taxon>Tracheophyta</taxon>
        <taxon>Spermatophyta</taxon>
        <taxon>Magnoliopsida</taxon>
        <taxon>Ranunculales</taxon>
        <taxon>Ranunculaceae</taxon>
        <taxon>Coptidoideae</taxon>
        <taxon>Coptis</taxon>
    </lineage>
</organism>
<reference evidence="3 4" key="1">
    <citation type="submission" date="2020-10" db="EMBL/GenBank/DDBJ databases">
        <title>The Coptis chinensis genome and diversification of protoberbering-type alkaloids.</title>
        <authorList>
            <person name="Wang B."/>
            <person name="Shu S."/>
            <person name="Song C."/>
            <person name="Liu Y."/>
        </authorList>
    </citation>
    <scope>NUCLEOTIDE SEQUENCE [LARGE SCALE GENOMIC DNA]</scope>
    <source>
        <strain evidence="3">HL-2020</strain>
        <tissue evidence="3">Leaf</tissue>
    </source>
</reference>
<dbReference type="Proteomes" id="UP000631114">
    <property type="component" value="Unassembled WGS sequence"/>
</dbReference>
<comment type="caution">
    <text evidence="3">The sequence shown here is derived from an EMBL/GenBank/DDBJ whole genome shotgun (WGS) entry which is preliminary data.</text>
</comment>
<dbReference type="OrthoDB" id="2507178at2759"/>
<evidence type="ECO:0000313" key="3">
    <source>
        <dbReference type="EMBL" id="KAF9589485.1"/>
    </source>
</evidence>
<keyword evidence="4" id="KW-1185">Reference proteome</keyword>
<feature type="domain" description="No apical meristem-associated C-terminal" evidence="2">
    <location>
        <begin position="52"/>
        <end position="187"/>
    </location>
</feature>
<dbReference type="Pfam" id="PF14303">
    <property type="entry name" value="NAM-associated"/>
    <property type="match status" value="1"/>
</dbReference>
<evidence type="ECO:0000313" key="4">
    <source>
        <dbReference type="Proteomes" id="UP000631114"/>
    </source>
</evidence>
<gene>
    <name evidence="3" type="ORF">IFM89_024756</name>
</gene>
<dbReference type="AlphaFoldDB" id="A0A835GZM5"/>
<feature type="compositionally biased region" description="Polar residues" evidence="1">
    <location>
        <begin position="66"/>
        <end position="77"/>
    </location>
</feature>
<evidence type="ECO:0000256" key="1">
    <source>
        <dbReference type="SAM" id="MobiDB-lite"/>
    </source>
</evidence>
<feature type="compositionally biased region" description="Polar residues" evidence="1">
    <location>
        <begin position="85"/>
        <end position="94"/>
    </location>
</feature>
<feature type="region of interest" description="Disordered" evidence="1">
    <location>
        <begin position="50"/>
        <end position="109"/>
    </location>
</feature>
<accession>A0A835GZM5</accession>
<name>A0A835GZM5_9MAGN</name>
<feature type="non-terminal residue" evidence="3">
    <location>
        <position position="195"/>
    </location>
</feature>
<feature type="region of interest" description="Disordered" evidence="1">
    <location>
        <begin position="1"/>
        <end position="20"/>
    </location>
</feature>
<sequence>SLPQDEISPTPANGKKKKPPIEFQYFTISEDVKLCESWLTIREDGIVVSIETKSKPKTSSKKIQGEGSSNVNDSQTPICLDEDVNASTMMTSELIQPDDMKKQKERKRRASEAAKVVEGFVNRVELRMEKQDKLLETQLQSKDRDQELKNKKIEAMERREEAKIMAMDLLVLLDFRREYFEAKQDEIYKRWKGGN</sequence>
<protein>
    <recommendedName>
        <fullName evidence="2">No apical meristem-associated C-terminal domain-containing protein</fullName>
    </recommendedName>
</protein>
<proteinExistence type="predicted"/>